<reference evidence="9 10" key="1">
    <citation type="submission" date="2013-11" db="EMBL/GenBank/DDBJ databases">
        <title>Comparative genomics of Ignicoccus.</title>
        <authorList>
            <person name="Podar M."/>
        </authorList>
    </citation>
    <scope>NUCLEOTIDE SEQUENCE [LARGE SCALE GENOMIC DNA]</scope>
    <source>
        <strain evidence="9 10">DSM 13165</strain>
    </source>
</reference>
<dbReference type="GO" id="GO:0033178">
    <property type="term" value="C:proton-transporting two-sector ATPase complex, catalytic domain"/>
    <property type="evidence" value="ECO:0007669"/>
    <property type="project" value="InterPro"/>
</dbReference>
<dbReference type="InterPro" id="IPR038495">
    <property type="entry name" value="ATPase_E_C"/>
</dbReference>
<proteinExistence type="inferred from homology"/>
<dbReference type="SUPFAM" id="SSF160527">
    <property type="entry name" value="V-type ATPase subunit E-like"/>
    <property type="match status" value="1"/>
</dbReference>
<dbReference type="InterPro" id="IPR002842">
    <property type="entry name" value="ATPase_V1_Esu"/>
</dbReference>
<dbReference type="GO" id="GO:0046961">
    <property type="term" value="F:proton-transporting ATPase activity, rotational mechanism"/>
    <property type="evidence" value="ECO:0007669"/>
    <property type="project" value="InterPro"/>
</dbReference>
<comment type="function">
    <text evidence="8">Component of the A-type ATP synthase that produces ATP from ADP in the presence of a proton gradient across the membrane.</text>
</comment>
<evidence type="ECO:0000256" key="2">
    <source>
        <dbReference type="ARBA" id="ARBA00022448"/>
    </source>
</evidence>
<name>A0A0U3FQT5_9CREN</name>
<keyword evidence="3 8" id="KW-1003">Cell membrane</keyword>
<dbReference type="STRING" id="940295.EYM_05120"/>
<evidence type="ECO:0000256" key="8">
    <source>
        <dbReference type="HAMAP-Rule" id="MF_00311"/>
    </source>
</evidence>
<evidence type="ECO:0000256" key="1">
    <source>
        <dbReference type="ARBA" id="ARBA00005901"/>
    </source>
</evidence>
<dbReference type="RefSeq" id="WP_075049951.1">
    <property type="nucleotide sequence ID" value="NZ_CP006867.1"/>
</dbReference>
<dbReference type="KEGG" id="iis:EYM_05120"/>
<keyword evidence="6 8" id="KW-0472">Membrane</keyword>
<dbReference type="AlphaFoldDB" id="A0A0U3FQT5"/>
<keyword evidence="4 8" id="KW-0375">Hydrogen ion transport</keyword>
<dbReference type="HAMAP" id="MF_00311">
    <property type="entry name" value="ATP_synth_E_arch"/>
    <property type="match status" value="1"/>
</dbReference>
<dbReference type="GO" id="GO:0042777">
    <property type="term" value="P:proton motive force-driven plasma membrane ATP synthesis"/>
    <property type="evidence" value="ECO:0007669"/>
    <property type="project" value="UniProtKB-UniRule"/>
</dbReference>
<dbReference type="Proteomes" id="UP000060778">
    <property type="component" value="Chromosome"/>
</dbReference>
<accession>A0A0U3FQT5</accession>
<dbReference type="GeneID" id="30680409"/>
<evidence type="ECO:0000313" key="9">
    <source>
        <dbReference type="EMBL" id="ALU11824.1"/>
    </source>
</evidence>
<evidence type="ECO:0000256" key="4">
    <source>
        <dbReference type="ARBA" id="ARBA00022781"/>
    </source>
</evidence>
<comment type="subunit">
    <text evidence="8">Has multiple subunits with at least A(3), B(3), C, D, E, F, H, I and proteolipid K(x).</text>
</comment>
<gene>
    <name evidence="8" type="primary">atpE</name>
    <name evidence="9" type="ORF">EYM_05120</name>
</gene>
<dbReference type="Gene3D" id="3.30.2320.30">
    <property type="entry name" value="ATP synthase, E subunit, C-terminal"/>
    <property type="match status" value="1"/>
</dbReference>
<keyword evidence="7 8" id="KW-0066">ATP synthesis</keyword>
<evidence type="ECO:0000256" key="3">
    <source>
        <dbReference type="ARBA" id="ARBA00022475"/>
    </source>
</evidence>
<comment type="subcellular location">
    <subcellularLocation>
        <location evidence="8">Cell membrane</location>
        <topology evidence="8">Peripheral membrane protein</topology>
    </subcellularLocation>
</comment>
<sequence>MAEKLKFIGSVENVTEKVRADAYSKIDATVDAALKEAKELLSKKLDEVYAPLEVEIEGLLNRASQRLEAEKASLEMELRKRIEELKKQYLNEVIEKAWEVVLKEAREGSERYVKTLERALINMSKEAGDDEVEVYALKKDLETVKRIIEEKGLTNLSVGKSAEEAGLRMSGGVIGKSKKGSIWYNYSLERLFSEVVEELKPKVIEIISEGI</sequence>
<comment type="similarity">
    <text evidence="1 8">Belongs to the V-ATPase E subunit family.</text>
</comment>
<keyword evidence="10" id="KW-1185">Reference proteome</keyword>
<evidence type="ECO:0000256" key="6">
    <source>
        <dbReference type="ARBA" id="ARBA00023136"/>
    </source>
</evidence>
<keyword evidence="5 8" id="KW-0406">Ion transport</keyword>
<dbReference type="GO" id="GO:0046933">
    <property type="term" value="F:proton-transporting ATP synthase activity, rotational mechanism"/>
    <property type="evidence" value="ECO:0007669"/>
    <property type="project" value="UniProtKB-UniRule"/>
</dbReference>
<keyword evidence="2 8" id="KW-0813">Transport</keyword>
<dbReference type="GO" id="GO:0005524">
    <property type="term" value="F:ATP binding"/>
    <property type="evidence" value="ECO:0007669"/>
    <property type="project" value="UniProtKB-UniRule"/>
</dbReference>
<protein>
    <recommendedName>
        <fullName evidence="8">A-type ATP synthase subunit E</fullName>
    </recommendedName>
</protein>
<evidence type="ECO:0000256" key="7">
    <source>
        <dbReference type="ARBA" id="ARBA00023310"/>
    </source>
</evidence>
<dbReference type="Pfam" id="PF01991">
    <property type="entry name" value="vATP-synt_E"/>
    <property type="match status" value="1"/>
</dbReference>
<organism evidence="9 10">
    <name type="scientific">Ignicoccus islandicus DSM 13165</name>
    <dbReference type="NCBI Taxonomy" id="940295"/>
    <lineage>
        <taxon>Archaea</taxon>
        <taxon>Thermoproteota</taxon>
        <taxon>Thermoprotei</taxon>
        <taxon>Desulfurococcales</taxon>
        <taxon>Desulfurococcaceae</taxon>
        <taxon>Ignicoccus</taxon>
    </lineage>
</organism>
<dbReference type="GO" id="GO:0005886">
    <property type="term" value="C:plasma membrane"/>
    <property type="evidence" value="ECO:0007669"/>
    <property type="project" value="UniProtKB-SubCell"/>
</dbReference>
<evidence type="ECO:0000313" key="10">
    <source>
        <dbReference type="Proteomes" id="UP000060778"/>
    </source>
</evidence>
<dbReference type="EMBL" id="CP006867">
    <property type="protein sequence ID" value="ALU11824.1"/>
    <property type="molecule type" value="Genomic_DNA"/>
</dbReference>
<evidence type="ECO:0000256" key="5">
    <source>
        <dbReference type="ARBA" id="ARBA00023065"/>
    </source>
</evidence>